<evidence type="ECO:0000259" key="2">
    <source>
        <dbReference type="Pfam" id="PF00244"/>
    </source>
</evidence>
<proteinExistence type="inferred from homology"/>
<gene>
    <name evidence="3" type="ORF">XAT740_LOCUS63374</name>
</gene>
<dbReference type="EMBL" id="CAJNOR010019439">
    <property type="protein sequence ID" value="CAF1689594.1"/>
    <property type="molecule type" value="Genomic_DNA"/>
</dbReference>
<feature type="non-terminal residue" evidence="3">
    <location>
        <position position="1"/>
    </location>
</feature>
<organism evidence="3 4">
    <name type="scientific">Adineta ricciae</name>
    <name type="common">Rotifer</name>
    <dbReference type="NCBI Taxonomy" id="249248"/>
    <lineage>
        <taxon>Eukaryota</taxon>
        <taxon>Metazoa</taxon>
        <taxon>Spiralia</taxon>
        <taxon>Gnathifera</taxon>
        <taxon>Rotifera</taxon>
        <taxon>Eurotatoria</taxon>
        <taxon>Bdelloidea</taxon>
        <taxon>Adinetida</taxon>
        <taxon>Adinetidae</taxon>
        <taxon>Adineta</taxon>
    </lineage>
</organism>
<dbReference type="Proteomes" id="UP000663828">
    <property type="component" value="Unassembled WGS sequence"/>
</dbReference>
<evidence type="ECO:0000313" key="3">
    <source>
        <dbReference type="EMBL" id="CAF1689594.1"/>
    </source>
</evidence>
<reference evidence="3" key="1">
    <citation type="submission" date="2021-02" db="EMBL/GenBank/DDBJ databases">
        <authorList>
            <person name="Nowell W R."/>
        </authorList>
    </citation>
    <scope>NUCLEOTIDE SEQUENCE</scope>
</reference>
<dbReference type="PANTHER" id="PTHR18860">
    <property type="entry name" value="14-3-3 PROTEIN"/>
    <property type="match status" value="1"/>
</dbReference>
<name>A0A816HSY4_ADIRI</name>
<keyword evidence="4" id="KW-1185">Reference proteome</keyword>
<feature type="domain" description="14-3-3" evidence="2">
    <location>
        <begin position="1"/>
        <end position="54"/>
    </location>
</feature>
<accession>A0A816HSY4</accession>
<dbReference type="AlphaFoldDB" id="A0A816HSY4"/>
<dbReference type="InterPro" id="IPR036815">
    <property type="entry name" value="14-3-3_dom_sf"/>
</dbReference>
<comment type="caution">
    <text evidence="3">The sequence shown here is derived from an EMBL/GenBank/DDBJ whole genome shotgun (WGS) entry which is preliminary data.</text>
</comment>
<evidence type="ECO:0000256" key="1">
    <source>
        <dbReference type="ARBA" id="ARBA00006141"/>
    </source>
</evidence>
<dbReference type="SUPFAM" id="SSF48445">
    <property type="entry name" value="14-3-3 protein"/>
    <property type="match status" value="1"/>
</dbReference>
<comment type="similarity">
    <text evidence="1">Belongs to the 14-3-3 family.</text>
</comment>
<dbReference type="InterPro" id="IPR023410">
    <property type="entry name" value="14-3-3_domain"/>
</dbReference>
<dbReference type="Gene3D" id="1.20.190.20">
    <property type="entry name" value="14-3-3 domain"/>
    <property type="match status" value="1"/>
</dbReference>
<evidence type="ECO:0000313" key="4">
    <source>
        <dbReference type="Proteomes" id="UP000663828"/>
    </source>
</evidence>
<sequence>FYYEIADESDVACRLAKQAFDDALSELDCINDKNVYQDSSIVLQLLRENLKIWSESEVNMNNEEEEEES</sequence>
<protein>
    <recommendedName>
        <fullName evidence="2">14-3-3 domain-containing protein</fullName>
    </recommendedName>
</protein>
<dbReference type="Pfam" id="PF00244">
    <property type="entry name" value="14-3-3"/>
    <property type="match status" value="1"/>
</dbReference>
<dbReference type="InterPro" id="IPR000308">
    <property type="entry name" value="14-3-3"/>
</dbReference>